<protein>
    <recommendedName>
        <fullName evidence="3">Mug135-like C-terminal domain-containing protein</fullName>
    </recommendedName>
</protein>
<name>A0AAW0A0R1_9AGAR</name>
<keyword evidence="5" id="KW-1185">Reference proteome</keyword>
<comment type="caution">
    <text evidence="4">The sequence shown here is derived from an EMBL/GenBank/DDBJ whole genome shotgun (WGS) entry which is preliminary data.</text>
</comment>
<feature type="region of interest" description="Disordered" evidence="2">
    <location>
        <begin position="21"/>
        <end position="62"/>
    </location>
</feature>
<organism evidence="4 5">
    <name type="scientific">Favolaschia claudopus</name>
    <dbReference type="NCBI Taxonomy" id="2862362"/>
    <lineage>
        <taxon>Eukaryota</taxon>
        <taxon>Fungi</taxon>
        <taxon>Dikarya</taxon>
        <taxon>Basidiomycota</taxon>
        <taxon>Agaricomycotina</taxon>
        <taxon>Agaricomycetes</taxon>
        <taxon>Agaricomycetidae</taxon>
        <taxon>Agaricales</taxon>
        <taxon>Marasmiineae</taxon>
        <taxon>Mycenaceae</taxon>
        <taxon>Favolaschia</taxon>
    </lineage>
</organism>
<evidence type="ECO:0000256" key="2">
    <source>
        <dbReference type="SAM" id="MobiDB-lite"/>
    </source>
</evidence>
<reference evidence="4 5" key="1">
    <citation type="journal article" date="2024" name="J Genomics">
        <title>Draft genome sequencing and assembly of Favolaschia claudopus CIRM-BRFM 2984 isolated from oak limbs.</title>
        <authorList>
            <person name="Navarro D."/>
            <person name="Drula E."/>
            <person name="Chaduli D."/>
            <person name="Cazenave R."/>
            <person name="Ahrendt S."/>
            <person name="Wang J."/>
            <person name="Lipzen A."/>
            <person name="Daum C."/>
            <person name="Barry K."/>
            <person name="Grigoriev I.V."/>
            <person name="Favel A."/>
            <person name="Rosso M.N."/>
            <person name="Martin F."/>
        </authorList>
    </citation>
    <scope>NUCLEOTIDE SEQUENCE [LARGE SCALE GENOMIC DNA]</scope>
    <source>
        <strain evidence="4 5">CIRM-BRFM 2984</strain>
    </source>
</reference>
<sequence length="204" mass="22136">MQPSPHTAKFNSILPSIQLLAQTRDRLAQAQTQNPSTSPPAPASTDADSPDDAKSTSTSEEDRAKILHEAAQTIPPETLKAVIKEAFEEALPVALQASLTPLIKQLEAKIDDLRISTKKKYNCALAEGRTVPFDAVPFPDGTLPSAETNTPTALANTDIIESLSADELREYCTRYYPGRVYEMGADERTQRIKDLRAAIGCGVL</sequence>
<proteinExistence type="inferred from homology"/>
<evidence type="ECO:0000313" key="4">
    <source>
        <dbReference type="EMBL" id="KAK6996528.1"/>
    </source>
</evidence>
<feature type="domain" description="Mug135-like C-terminal" evidence="3">
    <location>
        <begin position="121"/>
        <end position="201"/>
    </location>
</feature>
<dbReference type="Proteomes" id="UP001362999">
    <property type="component" value="Unassembled WGS sequence"/>
</dbReference>
<accession>A0AAW0A0R1</accession>
<gene>
    <name evidence="4" type="ORF">R3P38DRAFT_3071403</name>
</gene>
<dbReference type="InterPro" id="IPR013902">
    <property type="entry name" value="Mug135-like_C"/>
</dbReference>
<evidence type="ECO:0000256" key="1">
    <source>
        <dbReference type="ARBA" id="ARBA00005788"/>
    </source>
</evidence>
<dbReference type="Pfam" id="PF08593">
    <property type="entry name" value="Mug135_C"/>
    <property type="match status" value="1"/>
</dbReference>
<dbReference type="AlphaFoldDB" id="A0AAW0A0R1"/>
<comment type="similarity">
    <text evidence="1">Belongs to the UPF0612 family.</text>
</comment>
<dbReference type="EMBL" id="JAWWNJ010000097">
    <property type="protein sequence ID" value="KAK6996528.1"/>
    <property type="molecule type" value="Genomic_DNA"/>
</dbReference>
<evidence type="ECO:0000313" key="5">
    <source>
        <dbReference type="Proteomes" id="UP001362999"/>
    </source>
</evidence>
<evidence type="ECO:0000259" key="3">
    <source>
        <dbReference type="Pfam" id="PF08593"/>
    </source>
</evidence>